<organism evidence="4 5">
    <name type="scientific">Halobacillus naozhouensis</name>
    <dbReference type="NCBI Taxonomy" id="554880"/>
    <lineage>
        <taxon>Bacteria</taxon>
        <taxon>Bacillati</taxon>
        <taxon>Bacillota</taxon>
        <taxon>Bacilli</taxon>
        <taxon>Bacillales</taxon>
        <taxon>Bacillaceae</taxon>
        <taxon>Halobacillus</taxon>
    </lineage>
</organism>
<reference evidence="4 5" key="1">
    <citation type="submission" date="2023-04" db="EMBL/GenBank/DDBJ databases">
        <title>Genome sequence of Halobacillus naozhouensis KACC 21980.</title>
        <authorList>
            <person name="Kim S."/>
            <person name="Heo J."/>
            <person name="Kwon S.-W."/>
        </authorList>
    </citation>
    <scope>NUCLEOTIDE SEQUENCE [LARGE SCALE GENOMIC DNA]</scope>
    <source>
        <strain evidence="4 5">KCTC 13234</strain>
    </source>
</reference>
<proteinExistence type="predicted"/>
<evidence type="ECO:0000256" key="1">
    <source>
        <dbReference type="SAM" id="Coils"/>
    </source>
</evidence>
<dbReference type="RefSeq" id="WP_283076508.1">
    <property type="nucleotide sequence ID" value="NZ_CP121671.1"/>
</dbReference>
<dbReference type="Proteomes" id="UP001221597">
    <property type="component" value="Chromosome"/>
</dbReference>
<gene>
    <name evidence="4" type="ORF">P9989_19510</name>
</gene>
<protein>
    <recommendedName>
        <fullName evidence="6">Lipoprotein</fullName>
    </recommendedName>
</protein>
<name>A0ABY8IXF4_9BACI</name>
<feature type="signal peptide" evidence="3">
    <location>
        <begin position="1"/>
        <end position="21"/>
    </location>
</feature>
<keyword evidence="5" id="KW-1185">Reference proteome</keyword>
<keyword evidence="1" id="KW-0175">Coiled coil</keyword>
<feature type="chain" id="PRO_5046212111" description="Lipoprotein" evidence="3">
    <location>
        <begin position="22"/>
        <end position="167"/>
    </location>
</feature>
<feature type="region of interest" description="Disordered" evidence="2">
    <location>
        <begin position="24"/>
        <end position="74"/>
    </location>
</feature>
<evidence type="ECO:0000256" key="2">
    <source>
        <dbReference type="SAM" id="MobiDB-lite"/>
    </source>
</evidence>
<feature type="compositionally biased region" description="Polar residues" evidence="2">
    <location>
        <begin position="32"/>
        <end position="52"/>
    </location>
</feature>
<dbReference type="PROSITE" id="PS51257">
    <property type="entry name" value="PROKAR_LIPOPROTEIN"/>
    <property type="match status" value="1"/>
</dbReference>
<sequence length="167" mass="18747">MKRFYFFSFILAIGVILSACGTTENQDKADSSKQTNQQENDSSSNDGNTSEQSSKKDQSGGDGENMDLASEVDHVISSVEQLDKTLKNSANDVQSINNQGKTLEENWDSIEKQVEEQFPNQYKKVEESLYPLIGAAKKEDPNIEKMKKWAQTTVESLNELKQKIESQ</sequence>
<dbReference type="EMBL" id="CP121671">
    <property type="protein sequence ID" value="WFT74512.1"/>
    <property type="molecule type" value="Genomic_DNA"/>
</dbReference>
<evidence type="ECO:0000256" key="3">
    <source>
        <dbReference type="SAM" id="SignalP"/>
    </source>
</evidence>
<accession>A0ABY8IXF4</accession>
<evidence type="ECO:0000313" key="5">
    <source>
        <dbReference type="Proteomes" id="UP001221597"/>
    </source>
</evidence>
<feature type="coiled-coil region" evidence="1">
    <location>
        <begin position="79"/>
        <end position="106"/>
    </location>
</feature>
<evidence type="ECO:0000313" key="4">
    <source>
        <dbReference type="EMBL" id="WFT74512.1"/>
    </source>
</evidence>
<keyword evidence="3" id="KW-0732">Signal</keyword>
<evidence type="ECO:0008006" key="6">
    <source>
        <dbReference type="Google" id="ProtNLM"/>
    </source>
</evidence>